<gene>
    <name evidence="4" type="ORF">SCLCIDRAFT_1088260</name>
</gene>
<dbReference type="PANTHER" id="PTHR43394:SF1">
    <property type="entry name" value="ATP-BINDING CASSETTE SUB-FAMILY B MEMBER 10, MITOCHONDRIAL"/>
    <property type="match status" value="1"/>
</dbReference>
<reference evidence="5" key="2">
    <citation type="submission" date="2015-01" db="EMBL/GenBank/DDBJ databases">
        <title>Evolutionary Origins and Diversification of the Mycorrhizal Mutualists.</title>
        <authorList>
            <consortium name="DOE Joint Genome Institute"/>
            <consortium name="Mycorrhizal Genomics Consortium"/>
            <person name="Kohler A."/>
            <person name="Kuo A."/>
            <person name="Nagy L.G."/>
            <person name="Floudas D."/>
            <person name="Copeland A."/>
            <person name="Barry K.W."/>
            <person name="Cichocki N."/>
            <person name="Veneault-Fourrey C."/>
            <person name="LaButti K."/>
            <person name="Lindquist E.A."/>
            <person name="Lipzen A."/>
            <person name="Lundell T."/>
            <person name="Morin E."/>
            <person name="Murat C."/>
            <person name="Riley R."/>
            <person name="Ohm R."/>
            <person name="Sun H."/>
            <person name="Tunlid A."/>
            <person name="Henrissat B."/>
            <person name="Grigoriev I.V."/>
            <person name="Hibbett D.S."/>
            <person name="Martin F."/>
        </authorList>
    </citation>
    <scope>NUCLEOTIDE SEQUENCE [LARGE SCALE GENOMIC DNA]</scope>
    <source>
        <strain evidence="5">Foug A</strain>
    </source>
</reference>
<dbReference type="Pfam" id="PF00005">
    <property type="entry name" value="ABC_tran"/>
    <property type="match status" value="1"/>
</dbReference>
<dbReference type="SUPFAM" id="SSF52540">
    <property type="entry name" value="P-loop containing nucleoside triphosphate hydrolases"/>
    <property type="match status" value="1"/>
</dbReference>
<evidence type="ECO:0000259" key="3">
    <source>
        <dbReference type="PROSITE" id="PS50893"/>
    </source>
</evidence>
<keyword evidence="2" id="KW-0067">ATP-binding</keyword>
<name>A0A0C3DD36_9AGAM</name>
<dbReference type="OrthoDB" id="6500128at2759"/>
<dbReference type="GO" id="GO:0015421">
    <property type="term" value="F:ABC-type oligopeptide transporter activity"/>
    <property type="evidence" value="ECO:0007669"/>
    <property type="project" value="TreeGrafter"/>
</dbReference>
<evidence type="ECO:0000313" key="5">
    <source>
        <dbReference type="Proteomes" id="UP000053989"/>
    </source>
</evidence>
<dbReference type="AlphaFoldDB" id="A0A0C3DD36"/>
<accession>A0A0C3DD36</accession>
<keyword evidence="5" id="KW-1185">Reference proteome</keyword>
<dbReference type="PROSITE" id="PS50893">
    <property type="entry name" value="ABC_TRANSPORTER_2"/>
    <property type="match status" value="1"/>
</dbReference>
<dbReference type="InterPro" id="IPR003593">
    <property type="entry name" value="AAA+_ATPase"/>
</dbReference>
<dbReference type="PANTHER" id="PTHR43394">
    <property type="entry name" value="ATP-DEPENDENT PERMEASE MDL1, MITOCHONDRIAL"/>
    <property type="match status" value="1"/>
</dbReference>
<sequence>MQDLYTLFPVTTRFESEFPGGSFVTQLSRLMRNTLALISQIAVLLHAISYKQRPEKEVLVFFCVAYPLARWFAPQNGIGSPAYIYWTENSAFHRMKALFGLTFCPQYRADLILDGLTSCIESEYKKSAKQLGDIIDSEPYPWSGGLSRHWIWDFLMNVTVDLPLAIYALTLPTRLSPSSITSIALLQQATSLLSLSVGDYSTDTSSLSEVCANAKWLYDAIDHRSSMPQGTEPYPPANTKTSNRGMKISFRGVSLRYPGCQHDAVREVSFEIQPGQLVLVVGVNGSGKSSMLKLLARLFDPSKGQIFIDDKPLTSYDADMLRAAMSFLPQAPVVYPVSVRENISLSLLSKRDVNDKDVEEAARRGGCSQLISRFSNQYDTQLQPSFDINGGWSEGIYGILSAGLKDELAKNTGTKISISGGEKQRLAAARTFIRLEQSDTKLVVVDEATSSLDPVAERDILSEFRRSRQGKTLIFVTHRFHQLARDADQILCMRDGSVIECGSHEALLGLDGEYARLYNAQTNA</sequence>
<dbReference type="SMART" id="SM00382">
    <property type="entry name" value="AAA"/>
    <property type="match status" value="1"/>
</dbReference>
<evidence type="ECO:0000256" key="2">
    <source>
        <dbReference type="ARBA" id="ARBA00022840"/>
    </source>
</evidence>
<evidence type="ECO:0000256" key="1">
    <source>
        <dbReference type="ARBA" id="ARBA00022741"/>
    </source>
</evidence>
<dbReference type="EMBL" id="KN822084">
    <property type="protein sequence ID" value="KIM58600.1"/>
    <property type="molecule type" value="Genomic_DNA"/>
</dbReference>
<dbReference type="InterPro" id="IPR027417">
    <property type="entry name" value="P-loop_NTPase"/>
</dbReference>
<dbReference type="InterPro" id="IPR039421">
    <property type="entry name" value="Type_1_exporter"/>
</dbReference>
<evidence type="ECO:0000313" key="4">
    <source>
        <dbReference type="EMBL" id="KIM58600.1"/>
    </source>
</evidence>
<organism evidence="4 5">
    <name type="scientific">Scleroderma citrinum Foug A</name>
    <dbReference type="NCBI Taxonomy" id="1036808"/>
    <lineage>
        <taxon>Eukaryota</taxon>
        <taxon>Fungi</taxon>
        <taxon>Dikarya</taxon>
        <taxon>Basidiomycota</taxon>
        <taxon>Agaricomycotina</taxon>
        <taxon>Agaricomycetes</taxon>
        <taxon>Agaricomycetidae</taxon>
        <taxon>Boletales</taxon>
        <taxon>Sclerodermatineae</taxon>
        <taxon>Sclerodermataceae</taxon>
        <taxon>Scleroderma</taxon>
    </lineage>
</organism>
<dbReference type="Gene3D" id="3.40.50.300">
    <property type="entry name" value="P-loop containing nucleotide triphosphate hydrolases"/>
    <property type="match status" value="1"/>
</dbReference>
<dbReference type="GO" id="GO:0005524">
    <property type="term" value="F:ATP binding"/>
    <property type="evidence" value="ECO:0007669"/>
    <property type="project" value="UniProtKB-KW"/>
</dbReference>
<protein>
    <recommendedName>
        <fullName evidence="3">ABC transporter domain-containing protein</fullName>
    </recommendedName>
</protein>
<reference evidence="4 5" key="1">
    <citation type="submission" date="2014-04" db="EMBL/GenBank/DDBJ databases">
        <authorList>
            <consortium name="DOE Joint Genome Institute"/>
            <person name="Kuo A."/>
            <person name="Kohler A."/>
            <person name="Nagy L.G."/>
            <person name="Floudas D."/>
            <person name="Copeland A."/>
            <person name="Barry K.W."/>
            <person name="Cichocki N."/>
            <person name="Veneault-Fourrey C."/>
            <person name="LaButti K."/>
            <person name="Lindquist E.A."/>
            <person name="Lipzen A."/>
            <person name="Lundell T."/>
            <person name="Morin E."/>
            <person name="Murat C."/>
            <person name="Sun H."/>
            <person name="Tunlid A."/>
            <person name="Henrissat B."/>
            <person name="Grigoriev I.V."/>
            <person name="Hibbett D.S."/>
            <person name="Martin F."/>
            <person name="Nordberg H.P."/>
            <person name="Cantor M.N."/>
            <person name="Hua S.X."/>
        </authorList>
    </citation>
    <scope>NUCLEOTIDE SEQUENCE [LARGE SCALE GENOMIC DNA]</scope>
    <source>
        <strain evidence="4 5">Foug A</strain>
    </source>
</reference>
<keyword evidence="1" id="KW-0547">Nucleotide-binding</keyword>
<dbReference type="STRING" id="1036808.A0A0C3DD36"/>
<dbReference type="InParanoid" id="A0A0C3DD36"/>
<dbReference type="GO" id="GO:0016887">
    <property type="term" value="F:ATP hydrolysis activity"/>
    <property type="evidence" value="ECO:0007669"/>
    <property type="project" value="InterPro"/>
</dbReference>
<feature type="domain" description="ABC transporter" evidence="3">
    <location>
        <begin position="248"/>
        <end position="520"/>
    </location>
</feature>
<dbReference type="InterPro" id="IPR003439">
    <property type="entry name" value="ABC_transporter-like_ATP-bd"/>
</dbReference>
<proteinExistence type="predicted"/>
<dbReference type="Proteomes" id="UP000053989">
    <property type="component" value="Unassembled WGS sequence"/>
</dbReference>
<dbReference type="HOGENOM" id="CLU_000604_63_1_1"/>